<dbReference type="InterPro" id="IPR029063">
    <property type="entry name" value="SAM-dependent_MTases_sf"/>
</dbReference>
<dbReference type="OrthoDB" id="2013972at2759"/>
<feature type="domain" description="Methyltransferase" evidence="1">
    <location>
        <begin position="21"/>
        <end position="114"/>
    </location>
</feature>
<name>U1GQK5_ENDPU</name>
<evidence type="ECO:0000313" key="3">
    <source>
        <dbReference type="Proteomes" id="UP000019373"/>
    </source>
</evidence>
<dbReference type="AlphaFoldDB" id="U1GQK5"/>
<protein>
    <recommendedName>
        <fullName evidence="1">Methyltransferase domain-containing protein</fullName>
    </recommendedName>
</protein>
<dbReference type="GeneID" id="19238479"/>
<dbReference type="PANTHER" id="PTHR43591">
    <property type="entry name" value="METHYLTRANSFERASE"/>
    <property type="match status" value="1"/>
</dbReference>
<dbReference type="Proteomes" id="UP000019373">
    <property type="component" value="Unassembled WGS sequence"/>
</dbReference>
<evidence type="ECO:0000259" key="1">
    <source>
        <dbReference type="Pfam" id="PF13649"/>
    </source>
</evidence>
<organism evidence="2 3">
    <name type="scientific">Endocarpon pusillum (strain Z07020 / HMAS-L-300199)</name>
    <name type="common">Lichen-forming fungus</name>
    <dbReference type="NCBI Taxonomy" id="1263415"/>
    <lineage>
        <taxon>Eukaryota</taxon>
        <taxon>Fungi</taxon>
        <taxon>Dikarya</taxon>
        <taxon>Ascomycota</taxon>
        <taxon>Pezizomycotina</taxon>
        <taxon>Eurotiomycetes</taxon>
        <taxon>Chaetothyriomycetidae</taxon>
        <taxon>Verrucariales</taxon>
        <taxon>Verrucariaceae</taxon>
        <taxon>Endocarpon</taxon>
    </lineage>
</organism>
<proteinExistence type="predicted"/>
<reference evidence="3" key="1">
    <citation type="journal article" date="2014" name="BMC Genomics">
        <title>Genome characteristics reveal the impact of lichenization on lichen-forming fungus Endocarpon pusillum Hedwig (Verrucariales, Ascomycota).</title>
        <authorList>
            <person name="Wang Y.-Y."/>
            <person name="Liu B."/>
            <person name="Zhang X.-Y."/>
            <person name="Zhou Q.-M."/>
            <person name="Zhang T."/>
            <person name="Li H."/>
            <person name="Yu Y.-F."/>
            <person name="Zhang X.-L."/>
            <person name="Hao X.-Y."/>
            <person name="Wang M."/>
            <person name="Wang L."/>
            <person name="Wei J.-C."/>
        </authorList>
    </citation>
    <scope>NUCLEOTIDE SEQUENCE [LARGE SCALE GENOMIC DNA]</scope>
    <source>
        <strain evidence="3">Z07020 / HMAS-L-300199</strain>
    </source>
</reference>
<keyword evidence="3" id="KW-1185">Reference proteome</keyword>
<dbReference type="RefSeq" id="XP_007800185.1">
    <property type="nucleotide sequence ID" value="XM_007801994.1"/>
</dbReference>
<dbReference type="eggNOG" id="ENOG502RZTT">
    <property type="taxonomic scope" value="Eukaryota"/>
</dbReference>
<dbReference type="HOGENOM" id="CLU_1107123_0_0_1"/>
<dbReference type="Gene3D" id="3.40.50.150">
    <property type="entry name" value="Vaccinia Virus protein VP39"/>
    <property type="match status" value="1"/>
</dbReference>
<dbReference type="CDD" id="cd02440">
    <property type="entry name" value="AdoMet_MTases"/>
    <property type="match status" value="1"/>
</dbReference>
<accession>U1GQK5</accession>
<dbReference type="Pfam" id="PF13649">
    <property type="entry name" value="Methyltransf_25"/>
    <property type="match status" value="1"/>
</dbReference>
<gene>
    <name evidence="2" type="ORF">EPUS_03436</name>
</gene>
<dbReference type="SUPFAM" id="SSF53335">
    <property type="entry name" value="S-adenosyl-L-methionine-dependent methyltransferases"/>
    <property type="match status" value="1"/>
</dbReference>
<dbReference type="EMBL" id="KE720887">
    <property type="protein sequence ID" value="ERF74246.1"/>
    <property type="molecule type" value="Genomic_DNA"/>
</dbReference>
<dbReference type="OMA" id="WHESLVE"/>
<evidence type="ECO:0000313" key="2">
    <source>
        <dbReference type="EMBL" id="ERF74246.1"/>
    </source>
</evidence>
<dbReference type="InterPro" id="IPR041698">
    <property type="entry name" value="Methyltransf_25"/>
</dbReference>
<sequence>MLTAKTTQATQTLPPDSSSAVLDDACGIGTVTAEVKKSFPDISVLAIDSSAGMLKAYNRKAKKHDFKNVTTRLLDGGNVSSDSITHAFACTFIDLAHNATACIQELHRVMAPGGVLAMNTWADPYHPSIGTPWTKACQTVYPDYKAPMVTSPRWSTPEQIKENLVKAGFKDVQTKQEMTHWRWSSPEEMTTWFFDGGNPVEGRWHESLVEECGGKLEDMREPFHQEVVKEYRNEGGHLLREELVNLTIARK</sequence>